<sequence>MEPNEPPSPEQPAVRMPPAYPELSAAQTRVVEQTIRCVDEICRRHPQLGSAVIRLLRTDYKNSSIHRLLPVPILGALTGETDPALPLCVLSRLWWTGADIFDDLNDGHFDPTRVGLSPGQATIAAVACMGLLPSALVAQQVTQPTAVRNAWIEQIADANLDAADSQLADISSAVDAGSVTDVLRNYAGRSGSACARDVAMTAELAGVTAAEVPLWREFGRRFGVLRQLANDRKSLLRDVRDDEDLANGTRTLLLAHALEGSTAQGRDEIHRVSDRARTDLAARAVLRDVLTHPDTTERYDAHVVEIGRQLKSTLVDLAAPSRHRAAVEWMIDESVVTAVCSVRIPT</sequence>
<accession>A0A3M2L598</accession>
<protein>
    <recommendedName>
        <fullName evidence="3">Polyprenyl synthetase family protein</fullName>
    </recommendedName>
</protein>
<comment type="caution">
    <text evidence="1">The sequence shown here is derived from an EMBL/GenBank/DDBJ whole genome shotgun (WGS) entry which is preliminary data.</text>
</comment>
<proteinExistence type="predicted"/>
<gene>
    <name evidence="1" type="ORF">EBN03_14000</name>
</gene>
<dbReference type="Gene3D" id="1.10.600.10">
    <property type="entry name" value="Farnesyl Diphosphate Synthase"/>
    <property type="match status" value="1"/>
</dbReference>
<dbReference type="EMBL" id="RFFH01000005">
    <property type="protein sequence ID" value="RMI32126.1"/>
    <property type="molecule type" value="Genomic_DNA"/>
</dbReference>
<dbReference type="InterPro" id="IPR008949">
    <property type="entry name" value="Isoprenoid_synthase_dom_sf"/>
</dbReference>
<dbReference type="RefSeq" id="WP_122188467.1">
    <property type="nucleotide sequence ID" value="NZ_RFFH01000005.1"/>
</dbReference>
<evidence type="ECO:0000313" key="1">
    <source>
        <dbReference type="EMBL" id="RMI32126.1"/>
    </source>
</evidence>
<dbReference type="AlphaFoldDB" id="A0A3M2L598"/>
<organism evidence="1 2">
    <name type="scientific">Nocardia stercoris</name>
    <dbReference type="NCBI Taxonomy" id="2483361"/>
    <lineage>
        <taxon>Bacteria</taxon>
        <taxon>Bacillati</taxon>
        <taxon>Actinomycetota</taxon>
        <taxon>Actinomycetes</taxon>
        <taxon>Mycobacteriales</taxon>
        <taxon>Nocardiaceae</taxon>
        <taxon>Nocardia</taxon>
    </lineage>
</organism>
<evidence type="ECO:0000313" key="2">
    <source>
        <dbReference type="Proteomes" id="UP000279275"/>
    </source>
</evidence>
<name>A0A3M2L598_9NOCA</name>
<dbReference type="SUPFAM" id="SSF48576">
    <property type="entry name" value="Terpenoid synthases"/>
    <property type="match status" value="1"/>
</dbReference>
<reference evidence="1 2" key="1">
    <citation type="submission" date="2018-10" db="EMBL/GenBank/DDBJ databases">
        <title>Isolation from cow dung.</title>
        <authorList>
            <person name="Ling L."/>
        </authorList>
    </citation>
    <scope>NUCLEOTIDE SEQUENCE [LARGE SCALE GENOMIC DNA]</scope>
    <source>
        <strain evidence="1 2">NEAU-LL90</strain>
    </source>
</reference>
<evidence type="ECO:0008006" key="3">
    <source>
        <dbReference type="Google" id="ProtNLM"/>
    </source>
</evidence>
<dbReference type="Proteomes" id="UP000279275">
    <property type="component" value="Unassembled WGS sequence"/>
</dbReference>
<dbReference type="OrthoDB" id="4601928at2"/>
<keyword evidence="2" id="KW-1185">Reference proteome</keyword>